<evidence type="ECO:0000256" key="2">
    <source>
        <dbReference type="ARBA" id="ARBA00022723"/>
    </source>
</evidence>
<evidence type="ECO:0000259" key="7">
    <source>
        <dbReference type="PROSITE" id="PS01186"/>
    </source>
</evidence>
<evidence type="ECO:0000256" key="1">
    <source>
        <dbReference type="ARBA" id="ARBA00022670"/>
    </source>
</evidence>
<organism evidence="8 9">
    <name type="scientific">Parastrongyloides trichosuri</name>
    <name type="common">Possum-specific nematode worm</name>
    <dbReference type="NCBI Taxonomy" id="131310"/>
    <lineage>
        <taxon>Eukaryota</taxon>
        <taxon>Metazoa</taxon>
        <taxon>Ecdysozoa</taxon>
        <taxon>Nematoda</taxon>
        <taxon>Chromadorea</taxon>
        <taxon>Rhabditida</taxon>
        <taxon>Tylenchina</taxon>
        <taxon>Panagrolaimomorpha</taxon>
        <taxon>Strongyloidoidea</taxon>
        <taxon>Strongyloididae</taxon>
        <taxon>Parastrongyloides</taxon>
    </lineage>
</organism>
<dbReference type="PROSITE" id="PS01186">
    <property type="entry name" value="EGF_2"/>
    <property type="match status" value="1"/>
</dbReference>
<accession>A0A0N5A0V5</accession>
<dbReference type="PANTHER" id="PTHR10127">
    <property type="entry name" value="DISCOIDIN, CUB, EGF, LAMININ , AND ZINC METALLOPROTEASE DOMAIN CONTAINING"/>
    <property type="match status" value="1"/>
</dbReference>
<dbReference type="AlphaFoldDB" id="A0A0N5A0V5"/>
<proteinExistence type="predicted"/>
<dbReference type="GO" id="GO:0006508">
    <property type="term" value="P:proteolysis"/>
    <property type="evidence" value="ECO:0007669"/>
    <property type="project" value="UniProtKB-KW"/>
</dbReference>
<evidence type="ECO:0000256" key="4">
    <source>
        <dbReference type="ARBA" id="ARBA00022833"/>
    </source>
</evidence>
<evidence type="ECO:0000256" key="5">
    <source>
        <dbReference type="ARBA" id="ARBA00023049"/>
    </source>
</evidence>
<dbReference type="InterPro" id="IPR001506">
    <property type="entry name" value="Peptidase_M12A"/>
</dbReference>
<keyword evidence="8" id="KW-1185">Reference proteome</keyword>
<keyword evidence="1" id="KW-0645">Protease</keyword>
<dbReference type="Gene3D" id="3.40.390.10">
    <property type="entry name" value="Collagenase (Catalytic Domain)"/>
    <property type="match status" value="1"/>
</dbReference>
<evidence type="ECO:0000313" key="8">
    <source>
        <dbReference type="Proteomes" id="UP000038045"/>
    </source>
</evidence>
<dbReference type="InterPro" id="IPR000742">
    <property type="entry name" value="EGF"/>
</dbReference>
<keyword evidence="3" id="KW-0378">Hydrolase</keyword>
<keyword evidence="2" id="KW-0479">Metal-binding</keyword>
<evidence type="ECO:0000313" key="9">
    <source>
        <dbReference type="WBParaSite" id="PTRK_0001514800.1"/>
    </source>
</evidence>
<dbReference type="WBParaSite" id="PTRK_0001514800.1">
    <property type="protein sequence ID" value="PTRK_0001514800.1"/>
    <property type="gene ID" value="PTRK_0001514800"/>
</dbReference>
<reference evidence="9" key="1">
    <citation type="submission" date="2017-02" db="UniProtKB">
        <authorList>
            <consortium name="WormBaseParasite"/>
        </authorList>
    </citation>
    <scope>IDENTIFICATION</scope>
</reference>
<evidence type="ECO:0000259" key="6">
    <source>
        <dbReference type="PROSITE" id="PS00022"/>
    </source>
</evidence>
<dbReference type="SUPFAM" id="SSF55486">
    <property type="entry name" value="Metalloproteases ('zincins'), catalytic domain"/>
    <property type="match status" value="1"/>
</dbReference>
<keyword evidence="4" id="KW-0862">Zinc</keyword>
<feature type="domain" description="EGF-like" evidence="6 7">
    <location>
        <begin position="230"/>
        <end position="241"/>
    </location>
</feature>
<sequence>MFPIITSNNITWKLPIKYWVSIHDYKGFIEKFLKKIEYYTCIEFKNQATYIEGEQGLLFLNTKNRTYSQHIGPSGASQPNNIFVKFIWDMKDDPGLIESAIFNALGAGPENQRCDRDGYLILHKDRAKEEFKSDFDYKNYSCTYIQNNVSYDYGSLTHDTVWNKEISGKGPIFEAKQFKDLYQKMMGHKEHAMFSDYKKLNYIHCSDKCKNSSTKCLHGGYPNPKDCKVCICPHGYLGHYCEQYVQSVKQVKFVPYKAYGTQPLYAKKWSQEWWTKNTAIYYIFILAPEGKRVYLRHLKSESCFWGPKYYCFDERGHEIRYRADKGAMGICLCDSVDWEFDIVSEDNEIAIFYRGDCWFQFLWFKYQIYNEKEHKDLPKIGY</sequence>
<protein>
    <submittedName>
        <fullName evidence="9">Astacin domain-containing protein</fullName>
    </submittedName>
</protein>
<name>A0A0N5A0V5_PARTI</name>
<dbReference type="PANTHER" id="PTHR10127:SF780">
    <property type="entry name" value="METALLOENDOPEPTIDASE"/>
    <property type="match status" value="1"/>
</dbReference>
<evidence type="ECO:0000256" key="3">
    <source>
        <dbReference type="ARBA" id="ARBA00022801"/>
    </source>
</evidence>
<dbReference type="Pfam" id="PF01400">
    <property type="entry name" value="Astacin"/>
    <property type="match status" value="1"/>
</dbReference>
<keyword evidence="5" id="KW-0482">Metalloprotease</keyword>
<dbReference type="GO" id="GO:0004222">
    <property type="term" value="F:metalloendopeptidase activity"/>
    <property type="evidence" value="ECO:0007669"/>
    <property type="project" value="InterPro"/>
</dbReference>
<dbReference type="GO" id="GO:0046872">
    <property type="term" value="F:metal ion binding"/>
    <property type="evidence" value="ECO:0007669"/>
    <property type="project" value="UniProtKB-KW"/>
</dbReference>
<dbReference type="PROSITE" id="PS00022">
    <property type="entry name" value="EGF_1"/>
    <property type="match status" value="1"/>
</dbReference>
<dbReference type="InterPro" id="IPR024079">
    <property type="entry name" value="MetalloPept_cat_dom_sf"/>
</dbReference>
<dbReference type="Proteomes" id="UP000038045">
    <property type="component" value="Unplaced"/>
</dbReference>